<reference evidence="1 2" key="1">
    <citation type="submission" date="2023-12" db="EMBL/GenBank/DDBJ databases">
        <title>Blastococcus brunescens sp. nov., an actonobacterium isolated from sandstone collected in sahara desert.</title>
        <authorList>
            <person name="Gtari M."/>
            <person name="Ghodhbane F."/>
        </authorList>
    </citation>
    <scope>NUCLEOTIDE SEQUENCE [LARGE SCALE GENOMIC DNA]</scope>
    <source>
        <strain evidence="1 2">BMG 8361</strain>
    </source>
</reference>
<dbReference type="Proteomes" id="UP001324287">
    <property type="component" value="Chromosome"/>
</dbReference>
<dbReference type="SUPFAM" id="SSF53850">
    <property type="entry name" value="Periplasmic binding protein-like II"/>
    <property type="match status" value="1"/>
</dbReference>
<evidence type="ECO:0000313" key="2">
    <source>
        <dbReference type="Proteomes" id="UP001324287"/>
    </source>
</evidence>
<gene>
    <name evidence="1" type="ORF">U6N30_28310</name>
</gene>
<evidence type="ECO:0008006" key="3">
    <source>
        <dbReference type="Google" id="ProtNLM"/>
    </source>
</evidence>
<accession>A0ABZ1AZK1</accession>
<keyword evidence="2" id="KW-1185">Reference proteome</keyword>
<dbReference type="EMBL" id="CP141261">
    <property type="protein sequence ID" value="WRL63557.1"/>
    <property type="molecule type" value="Genomic_DNA"/>
</dbReference>
<organism evidence="1 2">
    <name type="scientific">Blastococcus brunescens</name>
    <dbReference type="NCBI Taxonomy" id="1564165"/>
    <lineage>
        <taxon>Bacteria</taxon>
        <taxon>Bacillati</taxon>
        <taxon>Actinomycetota</taxon>
        <taxon>Actinomycetes</taxon>
        <taxon>Geodermatophilales</taxon>
        <taxon>Geodermatophilaceae</taxon>
        <taxon>Blastococcus</taxon>
    </lineage>
</organism>
<sequence length="333" mass="37815">MSKLSLSLACWDYDRTRALQDGRVQPEGIDLNFVPLRVEEIFFRQLRHAEFDVAEMSLSSYVMTLSQDDPPFVAIPIFPSKFFRHGNIYINGNSGIESPSDLVGKKVGVAEFQMTAGVWQRGVLAEEYGVPVDSVTYWTGGVEEPGRIEKLPLDLPDNLSVTPIPTDRSLSDMLEKGEIDALMAAVAPSSFLRRSEGSPVTRLFPNFVEVEADYYRRTGIHHIMHTVVIRRDVYEANRWIAQSLVKAFEAAKNMVYADLSETGALKYMLPWVIAEAEKTREIFGTDDFWSYGLEPNRKTLVKFLEYSQGQGLAKRHYEPEELFAPESLESWKK</sequence>
<name>A0ABZ1AZK1_9ACTN</name>
<proteinExistence type="predicted"/>
<dbReference type="RefSeq" id="WP_324274892.1">
    <property type="nucleotide sequence ID" value="NZ_CP141261.1"/>
</dbReference>
<dbReference type="Gene3D" id="3.40.190.10">
    <property type="entry name" value="Periplasmic binding protein-like II"/>
    <property type="match status" value="1"/>
</dbReference>
<protein>
    <recommendedName>
        <fullName evidence="3">4,5-dihydroxyphthalate decarboxylase</fullName>
    </recommendedName>
</protein>
<evidence type="ECO:0000313" key="1">
    <source>
        <dbReference type="EMBL" id="WRL63557.1"/>
    </source>
</evidence>